<organism evidence="2 3">
    <name type="scientific">Dorcoceras hygrometricum</name>
    <dbReference type="NCBI Taxonomy" id="472368"/>
    <lineage>
        <taxon>Eukaryota</taxon>
        <taxon>Viridiplantae</taxon>
        <taxon>Streptophyta</taxon>
        <taxon>Embryophyta</taxon>
        <taxon>Tracheophyta</taxon>
        <taxon>Spermatophyta</taxon>
        <taxon>Magnoliopsida</taxon>
        <taxon>eudicotyledons</taxon>
        <taxon>Gunneridae</taxon>
        <taxon>Pentapetalae</taxon>
        <taxon>asterids</taxon>
        <taxon>lamiids</taxon>
        <taxon>Lamiales</taxon>
        <taxon>Gesneriaceae</taxon>
        <taxon>Didymocarpoideae</taxon>
        <taxon>Trichosporeae</taxon>
        <taxon>Loxocarpinae</taxon>
        <taxon>Dorcoceras</taxon>
    </lineage>
</organism>
<dbReference type="EMBL" id="KQ995370">
    <property type="protein sequence ID" value="KZV46817.1"/>
    <property type="molecule type" value="Genomic_DNA"/>
</dbReference>
<name>A0A2Z7CLQ0_9LAMI</name>
<evidence type="ECO:0000313" key="2">
    <source>
        <dbReference type="EMBL" id="KZV46817.1"/>
    </source>
</evidence>
<feature type="region of interest" description="Disordered" evidence="1">
    <location>
        <begin position="83"/>
        <end position="107"/>
    </location>
</feature>
<keyword evidence="3" id="KW-1185">Reference proteome</keyword>
<dbReference type="AlphaFoldDB" id="A0A2Z7CLQ0"/>
<protein>
    <submittedName>
        <fullName evidence="2">Uncharacterized protein</fullName>
    </submittedName>
</protein>
<sequence length="107" mass="12454">MRLRSLRRSPDEWNATPPWLRIPVAYEAIRVAPPRYESGHHAQFTSSANSEKIREEIVTASSISTLKKRKNGNPKHQTLLQAKRKSGIRNPKHSFNFSMYRRQNDAR</sequence>
<proteinExistence type="predicted"/>
<dbReference type="Proteomes" id="UP000250235">
    <property type="component" value="Unassembled WGS sequence"/>
</dbReference>
<gene>
    <name evidence="2" type="ORF">F511_36910</name>
</gene>
<evidence type="ECO:0000256" key="1">
    <source>
        <dbReference type="SAM" id="MobiDB-lite"/>
    </source>
</evidence>
<feature type="compositionally biased region" description="Basic residues" evidence="1">
    <location>
        <begin position="83"/>
        <end position="92"/>
    </location>
</feature>
<reference evidence="2 3" key="1">
    <citation type="journal article" date="2015" name="Proc. Natl. Acad. Sci. U.S.A.">
        <title>The resurrection genome of Boea hygrometrica: A blueprint for survival of dehydration.</title>
        <authorList>
            <person name="Xiao L."/>
            <person name="Yang G."/>
            <person name="Zhang L."/>
            <person name="Yang X."/>
            <person name="Zhao S."/>
            <person name="Ji Z."/>
            <person name="Zhou Q."/>
            <person name="Hu M."/>
            <person name="Wang Y."/>
            <person name="Chen M."/>
            <person name="Xu Y."/>
            <person name="Jin H."/>
            <person name="Xiao X."/>
            <person name="Hu G."/>
            <person name="Bao F."/>
            <person name="Hu Y."/>
            <person name="Wan P."/>
            <person name="Li L."/>
            <person name="Deng X."/>
            <person name="Kuang T."/>
            <person name="Xiang C."/>
            <person name="Zhu J.K."/>
            <person name="Oliver M.J."/>
            <person name="He Y."/>
        </authorList>
    </citation>
    <scope>NUCLEOTIDE SEQUENCE [LARGE SCALE GENOMIC DNA]</scope>
    <source>
        <strain evidence="3">cv. XS01</strain>
    </source>
</reference>
<evidence type="ECO:0000313" key="3">
    <source>
        <dbReference type="Proteomes" id="UP000250235"/>
    </source>
</evidence>
<accession>A0A2Z7CLQ0</accession>